<dbReference type="InterPro" id="IPR000594">
    <property type="entry name" value="ThiF_NAD_FAD-bd"/>
</dbReference>
<evidence type="ECO:0000256" key="9">
    <source>
        <dbReference type="ARBA" id="ARBA00023128"/>
    </source>
</evidence>
<dbReference type="FunFam" id="3.40.50.720:FF:000125">
    <property type="entry name" value="tRNA threonylcarbamoyladenosine dehydratase 2-like"/>
    <property type="match status" value="1"/>
</dbReference>
<evidence type="ECO:0000256" key="10">
    <source>
        <dbReference type="ARBA" id="ARBA00023136"/>
    </source>
</evidence>
<evidence type="ECO:0000313" key="15">
    <source>
        <dbReference type="Proteomes" id="UP000698800"/>
    </source>
</evidence>
<evidence type="ECO:0000256" key="4">
    <source>
        <dbReference type="ARBA" id="ARBA00022692"/>
    </source>
</evidence>
<dbReference type="GO" id="GO:0061504">
    <property type="term" value="P:cyclic threonylcarbamoyladenosine biosynthetic process"/>
    <property type="evidence" value="ECO:0007669"/>
    <property type="project" value="TreeGrafter"/>
</dbReference>
<evidence type="ECO:0000259" key="13">
    <source>
        <dbReference type="Pfam" id="PF00899"/>
    </source>
</evidence>
<dbReference type="GO" id="GO:0005741">
    <property type="term" value="C:mitochondrial outer membrane"/>
    <property type="evidence" value="ECO:0007669"/>
    <property type="project" value="UniProtKB-SubCell"/>
</dbReference>
<keyword evidence="8" id="KW-1133">Transmembrane helix</keyword>
<dbReference type="PANTHER" id="PTHR43267:SF2">
    <property type="entry name" value="TRNA THREONYLCARBAMOYLADENOSINE DEHYDRATASE 1-RELATED"/>
    <property type="match status" value="1"/>
</dbReference>
<dbReference type="GO" id="GO:0005524">
    <property type="term" value="F:ATP binding"/>
    <property type="evidence" value="ECO:0007669"/>
    <property type="project" value="UniProtKB-KW"/>
</dbReference>
<comment type="subcellular location">
    <subcellularLocation>
        <location evidence="1">Mitochondrion outer membrane</location>
        <topology evidence="1">Multi-pass membrane protein</topology>
    </subcellularLocation>
</comment>
<comment type="caution">
    <text evidence="14">The sequence shown here is derived from an EMBL/GenBank/DDBJ whole genome shotgun (WGS) entry which is preliminary data.</text>
</comment>
<evidence type="ECO:0000256" key="6">
    <source>
        <dbReference type="ARBA" id="ARBA00022787"/>
    </source>
</evidence>
<evidence type="ECO:0000313" key="14">
    <source>
        <dbReference type="EMBL" id="KAH0544632.1"/>
    </source>
</evidence>
<dbReference type="InterPro" id="IPR045886">
    <property type="entry name" value="ThiF/MoeB/HesA"/>
</dbReference>
<evidence type="ECO:0000256" key="12">
    <source>
        <dbReference type="SAM" id="MobiDB-lite"/>
    </source>
</evidence>
<evidence type="ECO:0000256" key="5">
    <source>
        <dbReference type="ARBA" id="ARBA00022741"/>
    </source>
</evidence>
<keyword evidence="3" id="KW-0436">Ligase</keyword>
<dbReference type="InterPro" id="IPR035985">
    <property type="entry name" value="Ubiquitin-activating_enz"/>
</dbReference>
<feature type="region of interest" description="Disordered" evidence="12">
    <location>
        <begin position="1"/>
        <end position="36"/>
    </location>
</feature>
<gene>
    <name evidence="14" type="ORF">FGG08_001282</name>
</gene>
<dbReference type="Gene3D" id="3.40.50.720">
    <property type="entry name" value="NAD(P)-binding Rossmann-like Domain"/>
    <property type="match status" value="1"/>
</dbReference>
<reference evidence="14" key="1">
    <citation type="submission" date="2021-03" db="EMBL/GenBank/DDBJ databases">
        <title>Comparative genomics and phylogenomic investigation of the class Geoglossomycetes provide insights into ecological specialization and systematics.</title>
        <authorList>
            <person name="Melie T."/>
            <person name="Pirro S."/>
            <person name="Miller A.N."/>
            <person name="Quandt A."/>
        </authorList>
    </citation>
    <scope>NUCLEOTIDE SEQUENCE</scope>
    <source>
        <strain evidence="14">GBOQ0MN5Z8</strain>
    </source>
</reference>
<dbReference type="Pfam" id="PF00899">
    <property type="entry name" value="ThiF"/>
    <property type="match status" value="1"/>
</dbReference>
<sequence length="536" mass="59982">MLPVMERRRYSPKESEHLEEDQEEEPESSMSSWLSRTASSHQAQLAATAVVSGAVVAGAIFGFQHARRKNRVQNLKSSIPDPDEHVTNELTEYGSASSTEILDITSKEDQRSKALAIRARKGDYDEDLILEQLARNRVFLTDVGLSKLRSSFVIVVGCGGVGSHATAALTRSGVSKIRLIDFDQVTLSSLNRHAVATLADVGTQKVQCLRKRLEQVTPWVEFDCRNELFSNTSADRLLGNWEPSKQKPDYIVDAIDNIDSKVALLAYCHSHSLPVISSMGAGCKSDPTRIFVGDISTSTEDPLSRSTRRRLRAMGIEKGIPVVYSTEKPGQGKAQLLPLPDEEFEKGKVGELGVLPDFRVRILPVLGTMPAVFGYAVANHVILEVTEYPHEYIPWKGREKMYEAILANLQGLEERLVVHAGENTQGVRIPVTKEDIGYLVEEVYKGRSVISGLPTRLVLVRWRPPEGGLALDRRWQGQKNVRLELRELVCMTKDEAVLHEREVLKGGRSPEDLYDKEVIDLVKERMREEASFERFR</sequence>
<dbReference type="GO" id="GO:0008641">
    <property type="term" value="F:ubiquitin-like modifier activating enzyme activity"/>
    <property type="evidence" value="ECO:0007669"/>
    <property type="project" value="InterPro"/>
</dbReference>
<dbReference type="AlphaFoldDB" id="A0A9P8L6C8"/>
<keyword evidence="4" id="KW-0812">Transmembrane</keyword>
<dbReference type="Proteomes" id="UP000698800">
    <property type="component" value="Unassembled WGS sequence"/>
</dbReference>
<dbReference type="CDD" id="cd00755">
    <property type="entry name" value="YgdL_like"/>
    <property type="match status" value="1"/>
</dbReference>
<comment type="similarity">
    <text evidence="2">Belongs to the HesA/MoeB/ThiF family.</text>
</comment>
<dbReference type="OrthoDB" id="10265862at2759"/>
<dbReference type="EMBL" id="JAGHQL010000016">
    <property type="protein sequence ID" value="KAH0544632.1"/>
    <property type="molecule type" value="Genomic_DNA"/>
</dbReference>
<evidence type="ECO:0000256" key="2">
    <source>
        <dbReference type="ARBA" id="ARBA00009919"/>
    </source>
</evidence>
<evidence type="ECO:0000256" key="7">
    <source>
        <dbReference type="ARBA" id="ARBA00022840"/>
    </source>
</evidence>
<dbReference type="PANTHER" id="PTHR43267">
    <property type="entry name" value="TRNA THREONYLCARBAMOYLADENOSINE DEHYDRATASE"/>
    <property type="match status" value="1"/>
</dbReference>
<keyword evidence="7" id="KW-0067">ATP-binding</keyword>
<dbReference type="SUPFAM" id="SSF69572">
    <property type="entry name" value="Activating enzymes of the ubiquitin-like proteins"/>
    <property type="match status" value="1"/>
</dbReference>
<feature type="domain" description="THIF-type NAD/FAD binding fold" evidence="13">
    <location>
        <begin position="137"/>
        <end position="390"/>
    </location>
</feature>
<keyword evidence="5" id="KW-0547">Nucleotide-binding</keyword>
<accession>A0A9P8L6C8</accession>
<name>A0A9P8L6C8_9PEZI</name>
<keyword evidence="10" id="KW-0472">Membrane</keyword>
<evidence type="ECO:0000256" key="3">
    <source>
        <dbReference type="ARBA" id="ARBA00022598"/>
    </source>
</evidence>
<keyword evidence="9" id="KW-0496">Mitochondrion</keyword>
<protein>
    <recommendedName>
        <fullName evidence="13">THIF-type NAD/FAD binding fold domain-containing protein</fullName>
    </recommendedName>
</protein>
<keyword evidence="15" id="KW-1185">Reference proteome</keyword>
<comment type="function">
    <text evidence="11">Catalyzes the ATP-dependent dehydration of threonylcarbamoyladenosine at position 37 (t(6)A37) to form cyclic t(6)A37 (ct(6)A37) in tRNAs that read codons beginning with adenine.</text>
</comment>
<feature type="compositionally biased region" description="Basic and acidic residues" evidence="12">
    <location>
        <begin position="1"/>
        <end position="16"/>
    </location>
</feature>
<feature type="compositionally biased region" description="Acidic residues" evidence="12">
    <location>
        <begin position="17"/>
        <end position="27"/>
    </location>
</feature>
<organism evidence="14 15">
    <name type="scientific">Glutinoglossum americanum</name>
    <dbReference type="NCBI Taxonomy" id="1670608"/>
    <lineage>
        <taxon>Eukaryota</taxon>
        <taxon>Fungi</taxon>
        <taxon>Dikarya</taxon>
        <taxon>Ascomycota</taxon>
        <taxon>Pezizomycotina</taxon>
        <taxon>Geoglossomycetes</taxon>
        <taxon>Geoglossales</taxon>
        <taxon>Geoglossaceae</taxon>
        <taxon>Glutinoglossum</taxon>
    </lineage>
</organism>
<evidence type="ECO:0000256" key="8">
    <source>
        <dbReference type="ARBA" id="ARBA00022989"/>
    </source>
</evidence>
<proteinExistence type="inferred from homology"/>
<evidence type="ECO:0000256" key="1">
    <source>
        <dbReference type="ARBA" id="ARBA00004374"/>
    </source>
</evidence>
<dbReference type="GO" id="GO:0061503">
    <property type="term" value="F:tRNA threonylcarbamoyladenosine dehydratase"/>
    <property type="evidence" value="ECO:0007669"/>
    <property type="project" value="TreeGrafter"/>
</dbReference>
<keyword evidence="6" id="KW-1000">Mitochondrion outer membrane</keyword>
<evidence type="ECO:0000256" key="11">
    <source>
        <dbReference type="ARBA" id="ARBA00060084"/>
    </source>
</evidence>